<organism evidence="1 2">
    <name type="scientific">Inquilinus limosus MP06</name>
    <dbReference type="NCBI Taxonomy" id="1398085"/>
    <lineage>
        <taxon>Bacteria</taxon>
        <taxon>Pseudomonadati</taxon>
        <taxon>Pseudomonadota</taxon>
        <taxon>Alphaproteobacteria</taxon>
        <taxon>Rhodospirillales</taxon>
        <taxon>Rhodospirillaceae</taxon>
        <taxon>Inquilinus</taxon>
    </lineage>
</organism>
<dbReference type="EMBL" id="JANX01000001">
    <property type="protein sequence ID" value="KGM36179.1"/>
    <property type="molecule type" value="Genomic_DNA"/>
</dbReference>
<sequence>MTDPQFQALNYLYTSGFKPQLWGSDSAGWRIGPLHKVSAATKRALLRNGWIKYVKATAEAEWFEPTAEGRRAYMAEKARRR</sequence>
<gene>
    <name evidence="1" type="ORF">P409_00595</name>
</gene>
<dbReference type="AlphaFoldDB" id="A0A0A0DDI7"/>
<comment type="caution">
    <text evidence="1">The sequence shown here is derived from an EMBL/GenBank/DDBJ whole genome shotgun (WGS) entry which is preliminary data.</text>
</comment>
<accession>A0A0A0DDI7</accession>
<dbReference type="OrthoDB" id="9924501at2"/>
<reference evidence="1 2" key="1">
    <citation type="submission" date="2014-01" db="EMBL/GenBank/DDBJ databases">
        <title>Genome sequence determination for a cystic fibrosis isolate, Inquilinus limosus.</title>
        <authorList>
            <person name="Pino M."/>
            <person name="Di Conza J."/>
            <person name="Gutkind G."/>
        </authorList>
    </citation>
    <scope>NUCLEOTIDE SEQUENCE [LARGE SCALE GENOMIC DNA]</scope>
    <source>
        <strain evidence="1 2">MP06</strain>
    </source>
</reference>
<evidence type="ECO:0000313" key="2">
    <source>
        <dbReference type="Proteomes" id="UP000029995"/>
    </source>
</evidence>
<name>A0A0A0DDI7_9PROT</name>
<proteinExistence type="predicted"/>
<dbReference type="RefSeq" id="WP_034830635.1">
    <property type="nucleotide sequence ID" value="NZ_JANX01000001.1"/>
</dbReference>
<evidence type="ECO:0000313" key="1">
    <source>
        <dbReference type="EMBL" id="KGM36179.1"/>
    </source>
</evidence>
<dbReference type="Proteomes" id="UP000029995">
    <property type="component" value="Unassembled WGS sequence"/>
</dbReference>
<evidence type="ECO:0008006" key="3">
    <source>
        <dbReference type="Google" id="ProtNLM"/>
    </source>
</evidence>
<protein>
    <recommendedName>
        <fullName evidence="3">MarR family transcriptional regulator</fullName>
    </recommendedName>
</protein>